<dbReference type="EMBL" id="KZ826353">
    <property type="protein sequence ID" value="PYI05965.1"/>
    <property type="molecule type" value="Genomic_DNA"/>
</dbReference>
<keyword evidence="2" id="KW-1133">Transmembrane helix</keyword>
<dbReference type="Proteomes" id="UP000248423">
    <property type="component" value="Unassembled WGS sequence"/>
</dbReference>
<feature type="transmembrane region" description="Helical" evidence="2">
    <location>
        <begin position="224"/>
        <end position="243"/>
    </location>
</feature>
<keyword evidence="2" id="KW-0472">Membrane</keyword>
<evidence type="ECO:0000313" key="4">
    <source>
        <dbReference type="Proteomes" id="UP000248423"/>
    </source>
</evidence>
<evidence type="ECO:0000313" key="3">
    <source>
        <dbReference type="EMBL" id="PYI05965.1"/>
    </source>
</evidence>
<dbReference type="VEuPathDB" id="FungiDB:BO78DRAFT_127302"/>
<accession>A0A319EDN8</accession>
<organism evidence="3 4">
    <name type="scientific">Aspergillus sclerotiicarbonarius (strain CBS 121057 / IBT 28362)</name>
    <dbReference type="NCBI Taxonomy" id="1448318"/>
    <lineage>
        <taxon>Eukaryota</taxon>
        <taxon>Fungi</taxon>
        <taxon>Dikarya</taxon>
        <taxon>Ascomycota</taxon>
        <taxon>Pezizomycotina</taxon>
        <taxon>Eurotiomycetes</taxon>
        <taxon>Eurotiomycetidae</taxon>
        <taxon>Eurotiales</taxon>
        <taxon>Aspergillaceae</taxon>
        <taxon>Aspergillus</taxon>
        <taxon>Aspergillus subgen. Circumdati</taxon>
    </lineage>
</organism>
<protein>
    <submittedName>
        <fullName evidence="3">Uncharacterized protein</fullName>
    </submittedName>
</protein>
<gene>
    <name evidence="3" type="ORF">BO78DRAFT_127302</name>
</gene>
<reference evidence="3 4" key="1">
    <citation type="submission" date="2018-02" db="EMBL/GenBank/DDBJ databases">
        <title>The genomes of Aspergillus section Nigri reveals drivers in fungal speciation.</title>
        <authorList>
            <consortium name="DOE Joint Genome Institute"/>
            <person name="Vesth T.C."/>
            <person name="Nybo J."/>
            <person name="Theobald S."/>
            <person name="Brandl J."/>
            <person name="Frisvad J.C."/>
            <person name="Nielsen K.F."/>
            <person name="Lyhne E.K."/>
            <person name="Kogle M.E."/>
            <person name="Kuo A."/>
            <person name="Riley R."/>
            <person name="Clum A."/>
            <person name="Nolan M."/>
            <person name="Lipzen A."/>
            <person name="Salamov A."/>
            <person name="Henrissat B."/>
            <person name="Wiebenga A."/>
            <person name="De vries R.P."/>
            <person name="Grigoriev I.V."/>
            <person name="Mortensen U.H."/>
            <person name="Andersen M.R."/>
            <person name="Baker S.E."/>
        </authorList>
    </citation>
    <scope>NUCLEOTIDE SEQUENCE [LARGE SCALE GENOMIC DNA]</scope>
    <source>
        <strain evidence="3 4">CBS 121057</strain>
    </source>
</reference>
<dbReference type="AlphaFoldDB" id="A0A319EDN8"/>
<feature type="compositionally biased region" description="Basic and acidic residues" evidence="1">
    <location>
        <begin position="1"/>
        <end position="11"/>
    </location>
</feature>
<keyword evidence="2" id="KW-0812">Transmembrane</keyword>
<feature type="region of interest" description="Disordered" evidence="1">
    <location>
        <begin position="1"/>
        <end position="23"/>
    </location>
</feature>
<sequence>MKDQECEERGDQVGPPKTAVNPFSAQFHSESPIFQSAAKAARSTGQPQACSDRPNGESLTFWILPIARLQPITQAIRPHGQDRTCPLPTTKGALHLSAPMAPASLSAHRHVNCKGSWLSLTGPIRSMARSGRSFPCCLASHKPITCLSVTWLGASLRPLSRHVRLLQLGYCDGHPGLDGTVASWLNFLEDVMGGGVIIVVSLRGYICGPSRRLSGSLFFFPHRIYVFLLFSSLLFSLLALKSFI</sequence>
<evidence type="ECO:0000256" key="1">
    <source>
        <dbReference type="SAM" id="MobiDB-lite"/>
    </source>
</evidence>
<keyword evidence="4" id="KW-1185">Reference proteome</keyword>
<name>A0A319EDN8_ASPSB</name>
<evidence type="ECO:0000256" key="2">
    <source>
        <dbReference type="SAM" id="Phobius"/>
    </source>
</evidence>
<proteinExistence type="predicted"/>